<evidence type="ECO:0000256" key="4">
    <source>
        <dbReference type="ARBA" id="ARBA00022884"/>
    </source>
</evidence>
<dbReference type="PANTHER" id="PTHR22891">
    <property type="entry name" value="EUKARYOTIC TRANSLATION INITIATION FACTOR 2C"/>
    <property type="match status" value="1"/>
</dbReference>
<dbReference type="InterPro" id="IPR036085">
    <property type="entry name" value="PAZ_dom_sf"/>
</dbReference>
<dbReference type="GO" id="GO:0034587">
    <property type="term" value="P:piRNA processing"/>
    <property type="evidence" value="ECO:0007669"/>
    <property type="project" value="UniProtKB-ARBA"/>
</dbReference>
<dbReference type="SUPFAM" id="SSF53098">
    <property type="entry name" value="Ribonuclease H-like"/>
    <property type="match status" value="1"/>
</dbReference>
<dbReference type="CDD" id="cd02845">
    <property type="entry name" value="PAZ_piwi_like"/>
    <property type="match status" value="1"/>
</dbReference>
<dbReference type="Gene3D" id="3.30.420.10">
    <property type="entry name" value="Ribonuclease H-like superfamily/Ribonuclease H"/>
    <property type="match status" value="1"/>
</dbReference>
<dbReference type="STRING" id="48709.A0A1D2MG36"/>
<dbReference type="GO" id="GO:0005737">
    <property type="term" value="C:cytoplasm"/>
    <property type="evidence" value="ECO:0007669"/>
    <property type="project" value="UniProtKB-SubCell"/>
</dbReference>
<evidence type="ECO:0000256" key="1">
    <source>
        <dbReference type="ARBA" id="ARBA00004496"/>
    </source>
</evidence>
<dbReference type="Pfam" id="PF02171">
    <property type="entry name" value="Piwi"/>
    <property type="match status" value="1"/>
</dbReference>
<dbReference type="GO" id="GO:0003723">
    <property type="term" value="F:RNA binding"/>
    <property type="evidence" value="ECO:0007669"/>
    <property type="project" value="UniProtKB-KW"/>
</dbReference>
<keyword evidence="4" id="KW-0694">RNA-binding</keyword>
<evidence type="ECO:0000256" key="6">
    <source>
        <dbReference type="ARBA" id="ARBA00038291"/>
    </source>
</evidence>
<dbReference type="InterPro" id="IPR003165">
    <property type="entry name" value="Piwi"/>
</dbReference>
<comment type="subcellular location">
    <subcellularLocation>
        <location evidence="1">Cytoplasm</location>
    </subcellularLocation>
</comment>
<evidence type="ECO:0000256" key="5">
    <source>
        <dbReference type="ARBA" id="ARBA00023158"/>
    </source>
</evidence>
<feature type="domain" description="PAZ" evidence="7">
    <location>
        <begin position="118"/>
        <end position="237"/>
    </location>
</feature>
<dbReference type="OrthoDB" id="445936at2759"/>
<evidence type="ECO:0000313" key="10">
    <source>
        <dbReference type="Proteomes" id="UP000094527"/>
    </source>
</evidence>
<dbReference type="PROSITE" id="PS50822">
    <property type="entry name" value="PIWI"/>
    <property type="match status" value="1"/>
</dbReference>
<dbReference type="Proteomes" id="UP000094527">
    <property type="component" value="Unassembled WGS sequence"/>
</dbReference>
<protein>
    <submittedName>
        <fullName evidence="9">Protein aubergine</fullName>
    </submittedName>
</protein>
<dbReference type="Gene3D" id="3.40.50.2300">
    <property type="match status" value="1"/>
</dbReference>
<evidence type="ECO:0000256" key="2">
    <source>
        <dbReference type="ARBA" id="ARBA00022473"/>
    </source>
</evidence>
<dbReference type="EMBL" id="LJIJ01001369">
    <property type="protein sequence ID" value="ODM91966.1"/>
    <property type="molecule type" value="Genomic_DNA"/>
</dbReference>
<dbReference type="FunFam" id="2.170.260.10:FF:000003">
    <property type="entry name" value="Piwi-like RNA-mediated gene silencing 2"/>
    <property type="match status" value="1"/>
</dbReference>
<keyword evidence="2" id="KW-0217">Developmental protein</keyword>
<keyword evidence="10" id="KW-1185">Reference proteome</keyword>
<dbReference type="Gene3D" id="2.170.260.10">
    <property type="entry name" value="paz domain"/>
    <property type="match status" value="1"/>
</dbReference>
<evidence type="ECO:0000259" key="7">
    <source>
        <dbReference type="PROSITE" id="PS50821"/>
    </source>
</evidence>
<evidence type="ECO:0000259" key="8">
    <source>
        <dbReference type="PROSITE" id="PS50822"/>
    </source>
</evidence>
<dbReference type="Pfam" id="PF02170">
    <property type="entry name" value="PAZ"/>
    <property type="match status" value="1"/>
</dbReference>
<sequence length="535" mass="61461">MINATDIINISFLTANETLFLQSSKCGRERIELNIRLVSELRPTDVMYLQLFNILVRKCLEAMNLEEMGRHFYDRHQAIRINAHKLELWPGYKTSMRNHENDILLGVEITHKVLRLDSCLDVINNIFHRSNDQVRFKYIISNISNRVKHALVGSIVMTSYNRKTYRIDDIEWDMNPTKTFDMQGKETSFIEYFKTKYGQTIRDPHQPMLVSRPKKKDLHRGQAGPILLIPELCQMTGLTDEMRANNQLMRALATHLHTDPSARVAKLNDFMHRLQTIPTIVEELNRWGLKFERKLVELKGHVIPKENILFGKRTLEVPNDRYDWNSAFRGKPMYSSVDLKHWVVVTPGSAAWCVEKMVNNMQRVSRPLEFNISTPMPLHRISSDRPNDYAKGVDDVMNQYKNSLQLLFVILPKQANDTYAAVKKRATLEFGVPSQCFVARNAQNDKSLMSICTKLVVQMNAKLGGEPWTVLIPLKKLMVVGFDVYHCGKRKGSSVGAMVATTSASYAKYFSTVSHHSSRDELSDKVGADFMKGHN</sequence>
<comment type="similarity">
    <text evidence="6">Belongs to the argonaute family. Piwi subfamily.</text>
</comment>
<organism evidence="9 10">
    <name type="scientific">Orchesella cincta</name>
    <name type="common">Springtail</name>
    <name type="synonym">Podura cincta</name>
    <dbReference type="NCBI Taxonomy" id="48709"/>
    <lineage>
        <taxon>Eukaryota</taxon>
        <taxon>Metazoa</taxon>
        <taxon>Ecdysozoa</taxon>
        <taxon>Arthropoda</taxon>
        <taxon>Hexapoda</taxon>
        <taxon>Collembola</taxon>
        <taxon>Entomobryomorpha</taxon>
        <taxon>Entomobryoidea</taxon>
        <taxon>Orchesellidae</taxon>
        <taxon>Orchesellinae</taxon>
        <taxon>Orchesella</taxon>
    </lineage>
</organism>
<keyword evidence="3" id="KW-0963">Cytoplasm</keyword>
<feature type="domain" description="Piwi" evidence="8">
    <location>
        <begin position="406"/>
        <end position="535"/>
    </location>
</feature>
<dbReference type="InterPro" id="IPR003100">
    <property type="entry name" value="PAZ_dom"/>
</dbReference>
<dbReference type="OMA" id="ICTNIAY"/>
<dbReference type="SMART" id="SM00949">
    <property type="entry name" value="PAZ"/>
    <property type="match status" value="1"/>
</dbReference>
<accession>A0A1D2MG36</accession>
<dbReference type="SUPFAM" id="SSF101690">
    <property type="entry name" value="PAZ domain"/>
    <property type="match status" value="1"/>
</dbReference>
<dbReference type="PROSITE" id="PS50821">
    <property type="entry name" value="PAZ"/>
    <property type="match status" value="1"/>
</dbReference>
<evidence type="ECO:0000313" key="9">
    <source>
        <dbReference type="EMBL" id="ODM91966.1"/>
    </source>
</evidence>
<name>A0A1D2MG36_ORCCI</name>
<dbReference type="AlphaFoldDB" id="A0A1D2MG36"/>
<reference evidence="9 10" key="1">
    <citation type="journal article" date="2016" name="Genome Biol. Evol.">
        <title>Gene Family Evolution Reflects Adaptation to Soil Environmental Stressors in the Genome of the Collembolan Orchesella cincta.</title>
        <authorList>
            <person name="Faddeeva-Vakhrusheva A."/>
            <person name="Derks M.F."/>
            <person name="Anvar S.Y."/>
            <person name="Agamennone V."/>
            <person name="Suring W."/>
            <person name="Smit S."/>
            <person name="van Straalen N.M."/>
            <person name="Roelofs D."/>
        </authorList>
    </citation>
    <scope>NUCLEOTIDE SEQUENCE [LARGE SCALE GENOMIC DNA]</scope>
    <source>
        <tissue evidence="9">Mixed pool</tissue>
    </source>
</reference>
<evidence type="ECO:0000256" key="3">
    <source>
        <dbReference type="ARBA" id="ARBA00022490"/>
    </source>
</evidence>
<gene>
    <name evidence="9" type="ORF">Ocin01_14716</name>
</gene>
<keyword evidence="5" id="KW-0943">RNA-mediated gene silencing</keyword>
<dbReference type="InterPro" id="IPR036397">
    <property type="entry name" value="RNaseH_sf"/>
</dbReference>
<comment type="caution">
    <text evidence="9">The sequence shown here is derived from an EMBL/GenBank/DDBJ whole genome shotgun (WGS) entry which is preliminary data.</text>
</comment>
<dbReference type="InterPro" id="IPR012337">
    <property type="entry name" value="RNaseH-like_sf"/>
</dbReference>
<proteinExistence type="inferred from homology"/>